<feature type="transmembrane region" description="Helical" evidence="2">
    <location>
        <begin position="276"/>
        <end position="301"/>
    </location>
</feature>
<protein>
    <submittedName>
        <fullName evidence="3">Uncharacterized protein</fullName>
    </submittedName>
</protein>
<keyword evidence="2" id="KW-1133">Transmembrane helix</keyword>
<proteinExistence type="predicted"/>
<keyword evidence="2" id="KW-0472">Membrane</keyword>
<reference evidence="3 4" key="1">
    <citation type="journal article" date="2005" name="Science">
        <title>Genome of the host-cell transforming parasite Theileria annulata compared with T. parva.</title>
        <authorList>
            <person name="Pain A."/>
            <person name="Renauld H."/>
            <person name="Berriman M."/>
            <person name="Murphy L."/>
            <person name="Yeats C.A."/>
            <person name="Weir W."/>
            <person name="Kerhornou A."/>
            <person name="Aslett M."/>
            <person name="Bishop R."/>
            <person name="Bouchier C."/>
            <person name="Cochet M."/>
            <person name="Coulson R.M.R."/>
            <person name="Cronin A."/>
            <person name="de Villiers E.P."/>
            <person name="Fraser A."/>
            <person name="Fosker N."/>
            <person name="Gardner M."/>
            <person name="Goble A."/>
            <person name="Griffiths-Jones S."/>
            <person name="Harris D.E."/>
            <person name="Katzer F."/>
            <person name="Larke N."/>
            <person name="Lord A."/>
            <person name="Maser P."/>
            <person name="McKellar S."/>
            <person name="Mooney P."/>
            <person name="Morton F."/>
            <person name="Nene V."/>
            <person name="O'Neil S."/>
            <person name="Price C."/>
            <person name="Quail M.A."/>
            <person name="Rabbinowitsch E."/>
            <person name="Rawlings N.D."/>
            <person name="Rutter S."/>
            <person name="Saunders D."/>
            <person name="Seeger K."/>
            <person name="Shah T."/>
            <person name="Squares R."/>
            <person name="Squares S."/>
            <person name="Tivey A."/>
            <person name="Walker A.R."/>
            <person name="Woodward J."/>
            <person name="Dobbelaere D.A.E."/>
            <person name="Langsley G."/>
            <person name="Rajandream M.A."/>
            <person name="McKeever D."/>
            <person name="Shiels B."/>
            <person name="Tait A."/>
            <person name="Barrell B.G."/>
            <person name="Hall N."/>
        </authorList>
    </citation>
    <scope>NUCLEOTIDE SEQUENCE [LARGE SCALE GENOMIC DNA]</scope>
    <source>
        <strain evidence="4">Ankara</strain>
    </source>
</reference>
<dbReference type="AlphaFoldDB" id="Q4UBF8"/>
<dbReference type="Proteomes" id="UP000001950">
    <property type="component" value="Chromosome 3"/>
</dbReference>
<dbReference type="GeneID" id="3865258"/>
<evidence type="ECO:0000256" key="1">
    <source>
        <dbReference type="SAM" id="MobiDB-lite"/>
    </source>
</evidence>
<organism evidence="3 4">
    <name type="scientific">Theileria annulata</name>
    <dbReference type="NCBI Taxonomy" id="5874"/>
    <lineage>
        <taxon>Eukaryota</taxon>
        <taxon>Sar</taxon>
        <taxon>Alveolata</taxon>
        <taxon>Apicomplexa</taxon>
        <taxon>Aconoidasida</taxon>
        <taxon>Piroplasmida</taxon>
        <taxon>Theileriidae</taxon>
        <taxon>Theileria</taxon>
    </lineage>
</organism>
<sequence>MVMPPTSQNYTVASGDQDTPGKLRHLAKELYQRTNSLDIEVKKANPVDENSASSLAEADETSATGKLRVKLKELATAPGHKLTAPAQAVTQKYQEVSSAFGKVKRQEVTYTDANKEPLYEAVESAWEAFNEVYKPEELLKDAVGDKDQPGSAAPNNLREALYQLAGAYILSPDVHKKADSVKQKYQDVKSKFELVQSQAAAYEAGSKTGGYKGVVDARINFNVYNRVICEGDTDPGFGGWRHYKKHIPIDPQGTPPDFDCNIGEENKPANFVDNRFYHFFDILIVIKISLVAAIVWTLAYISKSTEYHPTDPNQRNCIKELQLKPADTSSSSSKDYTIDTEQNFGESHADNCGNKTTSPFNYYGHLTLTSNTDGSYSSKEITLNIDKAAYTNKSTTEPQSPSLNTGTLVLTPTGDINNGCGPHNLTRTVNGLNLTLTGTDTNFQ</sequence>
<evidence type="ECO:0000256" key="2">
    <source>
        <dbReference type="SAM" id="Phobius"/>
    </source>
</evidence>
<gene>
    <name evidence="3" type="ORF">TA18650</name>
</gene>
<feature type="region of interest" description="Disordered" evidence="1">
    <location>
        <begin position="43"/>
        <end position="62"/>
    </location>
</feature>
<name>Q4UBF8_THEAN</name>
<keyword evidence="4" id="KW-1185">Reference proteome</keyword>
<feature type="region of interest" description="Disordered" evidence="1">
    <location>
        <begin position="1"/>
        <end position="21"/>
    </location>
</feature>
<keyword evidence="2" id="KW-0812">Transmembrane</keyword>
<dbReference type="EMBL" id="CR940352">
    <property type="protein sequence ID" value="CAI75843.1"/>
    <property type="molecule type" value="Genomic_DNA"/>
</dbReference>
<dbReference type="VEuPathDB" id="PiroplasmaDB:TA18650"/>
<dbReference type="RefSeq" id="XP_955319.1">
    <property type="nucleotide sequence ID" value="XM_950226.1"/>
</dbReference>
<accession>Q4UBF8</accession>
<dbReference type="InParanoid" id="Q4UBF8"/>
<evidence type="ECO:0000313" key="4">
    <source>
        <dbReference type="Proteomes" id="UP000001950"/>
    </source>
</evidence>
<evidence type="ECO:0000313" key="3">
    <source>
        <dbReference type="EMBL" id="CAI75843.1"/>
    </source>
</evidence>
<feature type="compositionally biased region" description="Polar residues" evidence="1">
    <location>
        <begin position="1"/>
        <end position="17"/>
    </location>
</feature>
<dbReference type="KEGG" id="tan:TA18650"/>